<evidence type="ECO:0000256" key="6">
    <source>
        <dbReference type="ARBA" id="ARBA00022968"/>
    </source>
</evidence>
<evidence type="ECO:0000313" key="14">
    <source>
        <dbReference type="Proteomes" id="UP001642484"/>
    </source>
</evidence>
<dbReference type="Gene3D" id="3.90.550.50">
    <property type="match status" value="1"/>
</dbReference>
<feature type="chain" id="PRO_5045029520" description="Hexosyltransferase" evidence="11">
    <location>
        <begin position="19"/>
        <end position="301"/>
    </location>
</feature>
<comment type="caution">
    <text evidence="13">The sequence shown here is derived from an EMBL/GenBank/DDBJ whole genome shotgun (WGS) entry which is preliminary data.</text>
</comment>
<organism evidence="13 14">
    <name type="scientific">Durusdinium trenchii</name>
    <dbReference type="NCBI Taxonomy" id="1381693"/>
    <lineage>
        <taxon>Eukaryota</taxon>
        <taxon>Sar</taxon>
        <taxon>Alveolata</taxon>
        <taxon>Dinophyceae</taxon>
        <taxon>Suessiales</taxon>
        <taxon>Symbiodiniaceae</taxon>
        <taxon>Durusdinium</taxon>
    </lineage>
</organism>
<evidence type="ECO:0000256" key="3">
    <source>
        <dbReference type="ARBA" id="ARBA00022676"/>
    </source>
</evidence>
<dbReference type="EMBL" id="CAXAMN010025472">
    <property type="protein sequence ID" value="CAK9095339.1"/>
    <property type="molecule type" value="Genomic_DNA"/>
</dbReference>
<protein>
    <recommendedName>
        <fullName evidence="10">Hexosyltransferase</fullName>
        <ecNumber evidence="10">2.4.1.-</ecNumber>
    </recommendedName>
</protein>
<dbReference type="Pfam" id="PF01762">
    <property type="entry name" value="Galactosyl_T"/>
    <property type="match status" value="1"/>
</dbReference>
<evidence type="ECO:0000256" key="1">
    <source>
        <dbReference type="ARBA" id="ARBA00004323"/>
    </source>
</evidence>
<accession>A0ABP0R425</accession>
<proteinExistence type="inferred from homology"/>
<keyword evidence="14" id="KW-1185">Reference proteome</keyword>
<evidence type="ECO:0000313" key="12">
    <source>
        <dbReference type="EMBL" id="CAK9094573.1"/>
    </source>
</evidence>
<reference evidence="13 14" key="1">
    <citation type="submission" date="2024-02" db="EMBL/GenBank/DDBJ databases">
        <authorList>
            <person name="Chen Y."/>
            <person name="Shah S."/>
            <person name="Dougan E. K."/>
            <person name="Thang M."/>
            <person name="Chan C."/>
        </authorList>
    </citation>
    <scope>NUCLEOTIDE SEQUENCE [LARGE SCALE GENOMIC DNA]</scope>
</reference>
<dbReference type="PANTHER" id="PTHR11214:SF3">
    <property type="entry name" value="BETA-1,3-GALACTOSYLTRANSFERASE 6"/>
    <property type="match status" value="1"/>
</dbReference>
<evidence type="ECO:0000256" key="11">
    <source>
        <dbReference type="SAM" id="SignalP"/>
    </source>
</evidence>
<dbReference type="EC" id="2.4.1.-" evidence="10"/>
<evidence type="ECO:0000256" key="2">
    <source>
        <dbReference type="ARBA" id="ARBA00008661"/>
    </source>
</evidence>
<keyword evidence="3 10" id="KW-0328">Glycosyltransferase</keyword>
<keyword evidence="5" id="KW-0812">Transmembrane</keyword>
<gene>
    <name evidence="12" type="ORF">CCMP2556_LOCUS45097</name>
    <name evidence="13" type="ORF">CCMP2556_LOCUS45412</name>
</gene>
<keyword evidence="11" id="KW-0732">Signal</keyword>
<keyword evidence="6" id="KW-0735">Signal-anchor</keyword>
<dbReference type="EMBL" id="CAXAMN010025361">
    <property type="protein sequence ID" value="CAK9094573.1"/>
    <property type="molecule type" value="Genomic_DNA"/>
</dbReference>
<evidence type="ECO:0000256" key="4">
    <source>
        <dbReference type="ARBA" id="ARBA00022679"/>
    </source>
</evidence>
<comment type="similarity">
    <text evidence="2 10">Belongs to the glycosyltransferase 31 family.</text>
</comment>
<sequence length="301" mass="34308">MRWALLLQLLASLPNGQAEEHCSLLQAKTAAAALQVERPYFDLLIVVPSNPQQLALRSAVRQGWGRYLNETGHCPRCNSNRTVKLLFGVGPLPEWMKNQSTGEREKDLAVLPIVADEYHSLTEKIRNLIAYALENYRFALLLKADTDSFIFMDRVLRTLEQKSLFEQQDLYAGGLIRRVKPIVNLKDRHAKWADLHYTNLTGHKRFPHYAGGFGYFLSPSLCRYIATHKTSPMLPELTALANEDASVGFWLQPVQHQEVYLPVSKNTTGCHDRDVMIDHEISKERMLHRGKKLMKQGDPCS</sequence>
<keyword evidence="9" id="KW-0472">Membrane</keyword>
<evidence type="ECO:0000313" key="13">
    <source>
        <dbReference type="EMBL" id="CAK9095339.1"/>
    </source>
</evidence>
<comment type="subcellular location">
    <subcellularLocation>
        <location evidence="1 10">Golgi apparatus membrane</location>
        <topology evidence="1 10">Single-pass type II membrane protein</topology>
    </subcellularLocation>
</comment>
<name>A0ABP0R425_9DINO</name>
<evidence type="ECO:0000256" key="8">
    <source>
        <dbReference type="ARBA" id="ARBA00023034"/>
    </source>
</evidence>
<keyword evidence="8 10" id="KW-0333">Golgi apparatus</keyword>
<evidence type="ECO:0000256" key="10">
    <source>
        <dbReference type="RuleBase" id="RU363063"/>
    </source>
</evidence>
<evidence type="ECO:0000256" key="5">
    <source>
        <dbReference type="ARBA" id="ARBA00022692"/>
    </source>
</evidence>
<dbReference type="InterPro" id="IPR002659">
    <property type="entry name" value="Glyco_trans_31"/>
</dbReference>
<evidence type="ECO:0000256" key="9">
    <source>
        <dbReference type="ARBA" id="ARBA00023136"/>
    </source>
</evidence>
<keyword evidence="4" id="KW-0808">Transferase</keyword>
<keyword evidence="7" id="KW-1133">Transmembrane helix</keyword>
<dbReference type="PANTHER" id="PTHR11214">
    <property type="entry name" value="BETA-1,3-N-ACETYLGLUCOSAMINYLTRANSFERASE"/>
    <property type="match status" value="1"/>
</dbReference>
<feature type="signal peptide" evidence="11">
    <location>
        <begin position="1"/>
        <end position="18"/>
    </location>
</feature>
<dbReference type="Proteomes" id="UP001642484">
    <property type="component" value="Unassembled WGS sequence"/>
</dbReference>
<evidence type="ECO:0000256" key="7">
    <source>
        <dbReference type="ARBA" id="ARBA00022989"/>
    </source>
</evidence>